<dbReference type="InterPro" id="IPR037523">
    <property type="entry name" value="VOC_core"/>
</dbReference>
<proteinExistence type="predicted"/>
<dbReference type="RefSeq" id="WP_182922921.1">
    <property type="nucleotide sequence ID" value="NZ_WNXD01000002.1"/>
</dbReference>
<dbReference type="Gene3D" id="3.10.180.10">
    <property type="entry name" value="2,3-Dihydroxybiphenyl 1,2-Dioxygenase, domain 1"/>
    <property type="match status" value="1"/>
</dbReference>
<keyword evidence="3" id="KW-1185">Reference proteome</keyword>
<dbReference type="SUPFAM" id="SSF54593">
    <property type="entry name" value="Glyoxalase/Bleomycin resistance protein/Dihydroxybiphenyl dioxygenase"/>
    <property type="match status" value="1"/>
</dbReference>
<dbReference type="AlphaFoldDB" id="A0A923DY79"/>
<evidence type="ECO:0000313" key="2">
    <source>
        <dbReference type="EMBL" id="MBB2146254.1"/>
    </source>
</evidence>
<dbReference type="PROSITE" id="PS51819">
    <property type="entry name" value="VOC"/>
    <property type="match status" value="1"/>
</dbReference>
<dbReference type="InterPro" id="IPR029068">
    <property type="entry name" value="Glyas_Bleomycin-R_OHBP_Dase"/>
</dbReference>
<sequence length="123" mass="13839">MSLSIKYVPISVSKLETAIAFFKEQLGLEQTETSTLFQSEKQLIVKSLNGDTSFLLLESNTKQSPSKIVLKTDDCIKDYHTLSSRGVVFQTQPNYLNEGLSASFSDPFGNQYVLLEERSYVED</sequence>
<evidence type="ECO:0000313" key="3">
    <source>
        <dbReference type="Proteomes" id="UP000601055"/>
    </source>
</evidence>
<dbReference type="PANTHER" id="PTHR36437:SF2">
    <property type="entry name" value="GLYOXALASE_BLEOMYCIN RESISTANCE PROTEIN_DIOXYGENASE"/>
    <property type="match status" value="1"/>
</dbReference>
<protein>
    <recommendedName>
        <fullName evidence="1">VOC domain-containing protein</fullName>
    </recommendedName>
</protein>
<name>A0A923DY79_9SPHI</name>
<evidence type="ECO:0000259" key="1">
    <source>
        <dbReference type="PROSITE" id="PS51819"/>
    </source>
</evidence>
<dbReference type="InterPro" id="IPR004360">
    <property type="entry name" value="Glyas_Fos-R_dOase_dom"/>
</dbReference>
<dbReference type="Proteomes" id="UP000601055">
    <property type="component" value="Unassembled WGS sequence"/>
</dbReference>
<dbReference type="EMBL" id="WNXD01000002">
    <property type="protein sequence ID" value="MBB2146254.1"/>
    <property type="molecule type" value="Genomic_DNA"/>
</dbReference>
<dbReference type="PANTHER" id="PTHR36437">
    <property type="entry name" value="GLYOXALASE/BLEOMYCIN RESISTANCE PROTEIN/DIOXYGENASE"/>
    <property type="match status" value="1"/>
</dbReference>
<comment type="caution">
    <text evidence="2">The sequence shown here is derived from an EMBL/GenBank/DDBJ whole genome shotgun (WGS) entry which is preliminary data.</text>
</comment>
<feature type="domain" description="VOC" evidence="1">
    <location>
        <begin position="4"/>
        <end position="117"/>
    </location>
</feature>
<gene>
    <name evidence="2" type="ORF">GM921_12205</name>
</gene>
<reference evidence="2" key="1">
    <citation type="submission" date="2019-11" db="EMBL/GenBank/DDBJ databases">
        <title>Description of Pedobacter sp. LMG 31464T.</title>
        <authorList>
            <person name="Carlier A."/>
            <person name="Qi S."/>
            <person name="Vandamme P."/>
        </authorList>
    </citation>
    <scope>NUCLEOTIDE SEQUENCE</scope>
    <source>
        <strain evidence="2">LMG 31464</strain>
    </source>
</reference>
<organism evidence="2 3">
    <name type="scientific">Pedobacter planticolens</name>
    <dbReference type="NCBI Taxonomy" id="2679964"/>
    <lineage>
        <taxon>Bacteria</taxon>
        <taxon>Pseudomonadati</taxon>
        <taxon>Bacteroidota</taxon>
        <taxon>Sphingobacteriia</taxon>
        <taxon>Sphingobacteriales</taxon>
        <taxon>Sphingobacteriaceae</taxon>
        <taxon>Pedobacter</taxon>
    </lineage>
</organism>
<dbReference type="Pfam" id="PF00903">
    <property type="entry name" value="Glyoxalase"/>
    <property type="match status" value="1"/>
</dbReference>
<accession>A0A923DY79</accession>